<feature type="region of interest" description="Disordered" evidence="1">
    <location>
        <begin position="77"/>
        <end position="96"/>
    </location>
</feature>
<feature type="domain" description="Fibronectin type-III" evidence="2">
    <location>
        <begin position="1"/>
        <end position="89"/>
    </location>
</feature>
<comment type="caution">
    <text evidence="3">The sequence shown here is derived from an EMBL/GenBank/DDBJ whole genome shotgun (WGS) entry which is preliminary data.</text>
</comment>
<dbReference type="InterPro" id="IPR036116">
    <property type="entry name" value="FN3_sf"/>
</dbReference>
<protein>
    <submittedName>
        <fullName evidence="3">Unnamed protein product</fullName>
    </submittedName>
</protein>
<dbReference type="EMBL" id="BSXT01004104">
    <property type="protein sequence ID" value="GMF56724.1"/>
    <property type="molecule type" value="Genomic_DNA"/>
</dbReference>
<keyword evidence="4" id="KW-1185">Reference proteome</keyword>
<dbReference type="AlphaFoldDB" id="A0A9W6Y5S9"/>
<dbReference type="InterPro" id="IPR003961">
    <property type="entry name" value="FN3_dom"/>
</dbReference>
<accession>A0A9W6Y5S9</accession>
<gene>
    <name evidence="3" type="ORF">Pfra01_002409600</name>
</gene>
<evidence type="ECO:0000313" key="4">
    <source>
        <dbReference type="Proteomes" id="UP001165121"/>
    </source>
</evidence>
<evidence type="ECO:0000256" key="1">
    <source>
        <dbReference type="SAM" id="MobiDB-lite"/>
    </source>
</evidence>
<dbReference type="Gene3D" id="2.60.40.10">
    <property type="entry name" value="Immunoglobulins"/>
    <property type="match status" value="1"/>
</dbReference>
<dbReference type="PROSITE" id="PS50853">
    <property type="entry name" value="FN3"/>
    <property type="match status" value="1"/>
</dbReference>
<reference evidence="3" key="1">
    <citation type="submission" date="2023-04" db="EMBL/GenBank/DDBJ databases">
        <title>Phytophthora fragariaefolia NBRC 109709.</title>
        <authorList>
            <person name="Ichikawa N."/>
            <person name="Sato H."/>
            <person name="Tonouchi N."/>
        </authorList>
    </citation>
    <scope>NUCLEOTIDE SEQUENCE</scope>
    <source>
        <strain evidence="3">NBRC 109709</strain>
    </source>
</reference>
<proteinExistence type="predicted"/>
<name>A0A9W6Y5S9_9STRA</name>
<evidence type="ECO:0000313" key="3">
    <source>
        <dbReference type="EMBL" id="GMF56724.1"/>
    </source>
</evidence>
<evidence type="ECO:0000259" key="2">
    <source>
        <dbReference type="PROSITE" id="PS50853"/>
    </source>
</evidence>
<sequence length="96" mass="10434">MIRAWLRWSNSMSSPRTNLDQVVPVSGYKIKLSSSTGTPQIMLAVAFPTETLVSGLCADREYVATICAINLHGMSEFSADSDPVKTRKGRLSQSGI</sequence>
<dbReference type="SUPFAM" id="SSF49265">
    <property type="entry name" value="Fibronectin type III"/>
    <property type="match status" value="1"/>
</dbReference>
<dbReference type="CDD" id="cd00063">
    <property type="entry name" value="FN3"/>
    <property type="match status" value="1"/>
</dbReference>
<dbReference type="Proteomes" id="UP001165121">
    <property type="component" value="Unassembled WGS sequence"/>
</dbReference>
<organism evidence="3 4">
    <name type="scientific">Phytophthora fragariaefolia</name>
    <dbReference type="NCBI Taxonomy" id="1490495"/>
    <lineage>
        <taxon>Eukaryota</taxon>
        <taxon>Sar</taxon>
        <taxon>Stramenopiles</taxon>
        <taxon>Oomycota</taxon>
        <taxon>Peronosporomycetes</taxon>
        <taxon>Peronosporales</taxon>
        <taxon>Peronosporaceae</taxon>
        <taxon>Phytophthora</taxon>
    </lineage>
</organism>
<dbReference type="InterPro" id="IPR013783">
    <property type="entry name" value="Ig-like_fold"/>
</dbReference>